<accession>A0A4R8IR64</accession>
<dbReference type="AlphaFoldDB" id="A0A4R8IR64"/>
<keyword evidence="2" id="KW-0813">Transport</keyword>
<protein>
    <submittedName>
        <fullName evidence="6">Glycine betaine/proline transport system substrate-binding protein</fullName>
    </submittedName>
</protein>
<dbReference type="GO" id="GO:0015871">
    <property type="term" value="P:choline transport"/>
    <property type="evidence" value="ECO:0007669"/>
    <property type="project" value="TreeGrafter"/>
</dbReference>
<dbReference type="InterPro" id="IPR007210">
    <property type="entry name" value="ABC_Gly_betaine_transp_sub-bd"/>
</dbReference>
<evidence type="ECO:0000313" key="6">
    <source>
        <dbReference type="EMBL" id="TDX99978.1"/>
    </source>
</evidence>
<dbReference type="PANTHER" id="PTHR47737">
    <property type="entry name" value="GLYCINE BETAINE/PROLINE BETAINE TRANSPORT SYSTEM PERMEASE PROTEIN PROW"/>
    <property type="match status" value="1"/>
</dbReference>
<evidence type="ECO:0000313" key="7">
    <source>
        <dbReference type="Proteomes" id="UP000294914"/>
    </source>
</evidence>
<dbReference type="GO" id="GO:0031460">
    <property type="term" value="P:glycine betaine transport"/>
    <property type="evidence" value="ECO:0007669"/>
    <property type="project" value="TreeGrafter"/>
</dbReference>
<dbReference type="OrthoDB" id="9787902at2"/>
<dbReference type="Gene3D" id="3.40.190.10">
    <property type="entry name" value="Periplasmic binding protein-like II"/>
    <property type="match status" value="1"/>
</dbReference>
<evidence type="ECO:0000256" key="3">
    <source>
        <dbReference type="ARBA" id="ARBA00022475"/>
    </source>
</evidence>
<gene>
    <name evidence="6" type="ORF">EDC23_2139</name>
</gene>
<keyword evidence="3" id="KW-1003">Cell membrane</keyword>
<evidence type="ECO:0000256" key="1">
    <source>
        <dbReference type="ARBA" id="ARBA00004236"/>
    </source>
</evidence>
<dbReference type="EMBL" id="SOQX01000006">
    <property type="protein sequence ID" value="TDX99978.1"/>
    <property type="molecule type" value="Genomic_DNA"/>
</dbReference>
<dbReference type="Pfam" id="PF04069">
    <property type="entry name" value="OpuAC"/>
    <property type="match status" value="1"/>
</dbReference>
<sequence length="319" mass="36506">MSLRRGITLLLAALIAFGLFAYIYTYDTPLTTPAGRSAEERQQAVTAAGQSEERTLRIGWTAWADAEVVTTLVKTLLEQHLDYEVERVMTDIGIQYQAVADGDLDLMLMGWLPQTHRNYWEKVQHRVTNLGPIYTGRLGWVVPDYVPESELASLEDLRQDEVAKRLNRRIQGIDPGSGLMQSSEQAVKAYQLDDQYQLVAASGAAMTAVLDRAYRNQEWVVVTAWQPHWIFASYELRFLQDPRQILGGRERIHAIARQGFQQDYPPALTGFFTRFYLNDAELAELLLDSQEHDVDTAVRRYIDAHPKRIRYWLSGEIDE</sequence>
<keyword evidence="4" id="KW-0472">Membrane</keyword>
<name>A0A4R8IR64_9GAMM</name>
<dbReference type="CDD" id="cd13639">
    <property type="entry name" value="PBP2_OpuAC_like"/>
    <property type="match status" value="1"/>
</dbReference>
<dbReference type="Proteomes" id="UP000294914">
    <property type="component" value="Unassembled WGS sequence"/>
</dbReference>
<evidence type="ECO:0000256" key="4">
    <source>
        <dbReference type="ARBA" id="ARBA00023136"/>
    </source>
</evidence>
<reference evidence="6 7" key="1">
    <citation type="submission" date="2019-03" db="EMBL/GenBank/DDBJ databases">
        <title>Genomic Encyclopedia of Type Strains, Phase IV (KMG-IV): sequencing the most valuable type-strain genomes for metagenomic binning, comparative biology and taxonomic classification.</title>
        <authorList>
            <person name="Goeker M."/>
        </authorList>
    </citation>
    <scope>NUCLEOTIDE SEQUENCE [LARGE SCALE GENOMIC DNA]</scope>
    <source>
        <strain evidence="6 7">DSM 16326</strain>
    </source>
</reference>
<comment type="subcellular location">
    <subcellularLocation>
        <location evidence="1">Cell membrane</location>
    </subcellularLocation>
</comment>
<evidence type="ECO:0000256" key="2">
    <source>
        <dbReference type="ARBA" id="ARBA00022448"/>
    </source>
</evidence>
<dbReference type="PANTHER" id="PTHR47737:SF1">
    <property type="entry name" value="GLYCINE BETAINE_PROLINE BETAINE TRANSPORT SYSTEM PERMEASE PROTEIN PROW"/>
    <property type="match status" value="1"/>
</dbReference>
<dbReference type="Gene3D" id="3.40.190.100">
    <property type="entry name" value="Glycine betaine-binding periplasmic protein, domain 2"/>
    <property type="match status" value="1"/>
</dbReference>
<dbReference type="GO" id="GO:0005275">
    <property type="term" value="F:amine transmembrane transporter activity"/>
    <property type="evidence" value="ECO:0007669"/>
    <property type="project" value="TreeGrafter"/>
</dbReference>
<keyword evidence="7" id="KW-1185">Reference proteome</keyword>
<comment type="caution">
    <text evidence="6">The sequence shown here is derived from an EMBL/GenBank/DDBJ whole genome shotgun (WGS) entry which is preliminary data.</text>
</comment>
<dbReference type="RefSeq" id="WP_134084339.1">
    <property type="nucleotide sequence ID" value="NZ_SOQX01000006.1"/>
</dbReference>
<evidence type="ECO:0000259" key="5">
    <source>
        <dbReference type="Pfam" id="PF04069"/>
    </source>
</evidence>
<dbReference type="GO" id="GO:0043190">
    <property type="term" value="C:ATP-binding cassette (ABC) transporter complex"/>
    <property type="evidence" value="ECO:0007669"/>
    <property type="project" value="InterPro"/>
</dbReference>
<dbReference type="GO" id="GO:0015226">
    <property type="term" value="F:carnitine transmembrane transporter activity"/>
    <property type="evidence" value="ECO:0007669"/>
    <property type="project" value="TreeGrafter"/>
</dbReference>
<proteinExistence type="predicted"/>
<dbReference type="SUPFAM" id="SSF53850">
    <property type="entry name" value="Periplasmic binding protein-like II"/>
    <property type="match status" value="1"/>
</dbReference>
<feature type="domain" description="ABC-type glycine betaine transport system substrate-binding" evidence="5">
    <location>
        <begin position="55"/>
        <end position="303"/>
    </location>
</feature>
<organism evidence="6 7">
    <name type="scientific">Thiohalophilus thiocyanatoxydans</name>
    <dbReference type="NCBI Taxonomy" id="381308"/>
    <lineage>
        <taxon>Bacteria</taxon>
        <taxon>Pseudomonadati</taxon>
        <taxon>Pseudomonadota</taxon>
        <taxon>Gammaproteobacteria</taxon>
        <taxon>Thiohalomonadales</taxon>
        <taxon>Thiohalophilaceae</taxon>
        <taxon>Thiohalophilus</taxon>
    </lineage>
</organism>